<protein>
    <recommendedName>
        <fullName evidence="2">non-specific serine/threonine protein kinase</fullName>
        <ecNumber evidence="2">2.7.11.1</ecNumber>
    </recommendedName>
</protein>
<evidence type="ECO:0000259" key="11">
    <source>
        <dbReference type="PROSITE" id="PS50011"/>
    </source>
</evidence>
<evidence type="ECO:0000256" key="2">
    <source>
        <dbReference type="ARBA" id="ARBA00012513"/>
    </source>
</evidence>
<gene>
    <name evidence="13" type="primary">LOC113090441</name>
</gene>
<dbReference type="GO" id="GO:0004674">
    <property type="term" value="F:protein serine/threonine kinase activity"/>
    <property type="evidence" value="ECO:0007669"/>
    <property type="project" value="UniProtKB-KW"/>
</dbReference>
<dbReference type="Proteomes" id="UP000515129">
    <property type="component" value="Unplaced"/>
</dbReference>
<name>A0A6P6NT67_CARAU</name>
<dbReference type="GeneID" id="113090441"/>
<sequence>MSKEKNDNSPADKGKKGKAVHVFFHKLCASVKRPDRVLRLPAQTDAHLDDPEVMAVPGPSTIPDLLCLPGQVCADLEHSSGIREPKLHPDPFALSLCHKEAKKGRKRKAVCAFFRRACKAVKQLFSCCDSERVRPPKAEPDLDPSQDSADLQSSPEEEGPSEIQAHDEDLSGPVSGSESGSESGPVTGSWSIVSETGSVSIVSEMDTVLPDPEIELAQGSFVSLFEVGHLIASGNFSKVYEGTHAFSDKVKVALKCIPKRRADRYLDVPGHSEPLLAEVALMLRLGEAPSCLNILELHQWLEDESSFTLILEYPEPCRTLEDYILFSGPFSEAQAHLFMLQVLKAVKHCHERGVYHGDIRSRNILVTLHSLELKLFDFRCARLINSEGFDSSQYQGSDAYTPPEVLGLSMFHAAAADVWVLAVLLFEIIHRYLPFESFDAILHGYLRMDPTLSTACCDLIFHCLSRNPAHRLTLQQLEEHRWMKT</sequence>
<dbReference type="FunFam" id="1.10.510.10:FF:000649">
    <property type="entry name" value="Si:dkey-34d22.3"/>
    <property type="match status" value="1"/>
</dbReference>
<accession>A0A6P6NT67</accession>
<dbReference type="PANTHER" id="PTHR22984:SF11">
    <property type="entry name" value="AURORA KINASE-RELATED"/>
    <property type="match status" value="1"/>
</dbReference>
<dbReference type="GO" id="GO:0005524">
    <property type="term" value="F:ATP binding"/>
    <property type="evidence" value="ECO:0007669"/>
    <property type="project" value="UniProtKB-KW"/>
</dbReference>
<dbReference type="EC" id="2.7.11.1" evidence="2"/>
<dbReference type="AlphaFoldDB" id="A0A6P6NT67"/>
<evidence type="ECO:0000256" key="5">
    <source>
        <dbReference type="ARBA" id="ARBA00022741"/>
    </source>
</evidence>
<evidence type="ECO:0000256" key="7">
    <source>
        <dbReference type="ARBA" id="ARBA00022840"/>
    </source>
</evidence>
<dbReference type="PANTHER" id="PTHR22984">
    <property type="entry name" value="SERINE/THREONINE-PROTEIN KINASE PIM"/>
    <property type="match status" value="1"/>
</dbReference>
<dbReference type="GO" id="GO:0043066">
    <property type="term" value="P:negative regulation of apoptotic process"/>
    <property type="evidence" value="ECO:0007669"/>
    <property type="project" value="TreeGrafter"/>
</dbReference>
<keyword evidence="4" id="KW-0808">Transferase</keyword>
<feature type="region of interest" description="Disordered" evidence="10">
    <location>
        <begin position="133"/>
        <end position="189"/>
    </location>
</feature>
<dbReference type="Gene3D" id="3.30.200.20">
    <property type="entry name" value="Phosphorylase Kinase, domain 1"/>
    <property type="match status" value="1"/>
</dbReference>
<keyword evidence="6" id="KW-0418">Kinase</keyword>
<evidence type="ECO:0000256" key="9">
    <source>
        <dbReference type="ARBA" id="ARBA00048679"/>
    </source>
</evidence>
<evidence type="ECO:0000256" key="10">
    <source>
        <dbReference type="SAM" id="MobiDB-lite"/>
    </source>
</evidence>
<reference evidence="13" key="1">
    <citation type="submission" date="2025-08" db="UniProtKB">
        <authorList>
            <consortium name="RefSeq"/>
        </authorList>
    </citation>
    <scope>IDENTIFICATION</scope>
    <source>
        <strain evidence="13">Wakin</strain>
        <tissue evidence="13">Muscle</tissue>
    </source>
</reference>
<evidence type="ECO:0000256" key="1">
    <source>
        <dbReference type="ARBA" id="ARBA00005505"/>
    </source>
</evidence>
<evidence type="ECO:0000256" key="8">
    <source>
        <dbReference type="ARBA" id="ARBA00047899"/>
    </source>
</evidence>
<keyword evidence="7" id="KW-0067">ATP-binding</keyword>
<keyword evidence="3" id="KW-0723">Serine/threonine-protein kinase</keyword>
<dbReference type="InterPro" id="IPR000719">
    <property type="entry name" value="Prot_kinase_dom"/>
</dbReference>
<comment type="catalytic activity">
    <reaction evidence="8">
        <text>L-threonyl-[protein] + ATP = O-phospho-L-threonyl-[protein] + ADP + H(+)</text>
        <dbReference type="Rhea" id="RHEA:46608"/>
        <dbReference type="Rhea" id="RHEA-COMP:11060"/>
        <dbReference type="Rhea" id="RHEA-COMP:11605"/>
        <dbReference type="ChEBI" id="CHEBI:15378"/>
        <dbReference type="ChEBI" id="CHEBI:30013"/>
        <dbReference type="ChEBI" id="CHEBI:30616"/>
        <dbReference type="ChEBI" id="CHEBI:61977"/>
        <dbReference type="ChEBI" id="CHEBI:456216"/>
        <dbReference type="EC" id="2.7.11.1"/>
    </reaction>
</comment>
<dbReference type="KEGG" id="caua:113090441"/>
<dbReference type="SUPFAM" id="SSF56112">
    <property type="entry name" value="Protein kinase-like (PK-like)"/>
    <property type="match status" value="1"/>
</dbReference>
<comment type="catalytic activity">
    <reaction evidence="9">
        <text>L-seryl-[protein] + ATP = O-phospho-L-seryl-[protein] + ADP + H(+)</text>
        <dbReference type="Rhea" id="RHEA:17989"/>
        <dbReference type="Rhea" id="RHEA-COMP:9863"/>
        <dbReference type="Rhea" id="RHEA-COMP:11604"/>
        <dbReference type="ChEBI" id="CHEBI:15378"/>
        <dbReference type="ChEBI" id="CHEBI:29999"/>
        <dbReference type="ChEBI" id="CHEBI:30616"/>
        <dbReference type="ChEBI" id="CHEBI:83421"/>
        <dbReference type="ChEBI" id="CHEBI:456216"/>
        <dbReference type="EC" id="2.7.11.1"/>
    </reaction>
</comment>
<dbReference type="Pfam" id="PF00069">
    <property type="entry name" value="Pkinase"/>
    <property type="match status" value="1"/>
</dbReference>
<evidence type="ECO:0000256" key="6">
    <source>
        <dbReference type="ARBA" id="ARBA00022777"/>
    </source>
</evidence>
<dbReference type="Gene3D" id="1.10.510.10">
    <property type="entry name" value="Transferase(Phosphotransferase) domain 1"/>
    <property type="match status" value="1"/>
</dbReference>
<organism evidence="12 13">
    <name type="scientific">Carassius auratus</name>
    <name type="common">Goldfish</name>
    <dbReference type="NCBI Taxonomy" id="7957"/>
    <lineage>
        <taxon>Eukaryota</taxon>
        <taxon>Metazoa</taxon>
        <taxon>Chordata</taxon>
        <taxon>Craniata</taxon>
        <taxon>Vertebrata</taxon>
        <taxon>Euteleostomi</taxon>
        <taxon>Actinopterygii</taxon>
        <taxon>Neopterygii</taxon>
        <taxon>Teleostei</taxon>
        <taxon>Ostariophysi</taxon>
        <taxon>Cypriniformes</taxon>
        <taxon>Cyprinidae</taxon>
        <taxon>Cyprininae</taxon>
        <taxon>Carassius</taxon>
    </lineage>
</organism>
<evidence type="ECO:0000313" key="13">
    <source>
        <dbReference type="RefSeq" id="XP_026112055.1"/>
    </source>
</evidence>
<dbReference type="PROSITE" id="PS50011">
    <property type="entry name" value="PROTEIN_KINASE_DOM"/>
    <property type="match status" value="1"/>
</dbReference>
<dbReference type="InterPro" id="IPR008266">
    <property type="entry name" value="Tyr_kinase_AS"/>
</dbReference>
<dbReference type="GO" id="GO:0005737">
    <property type="term" value="C:cytoplasm"/>
    <property type="evidence" value="ECO:0007669"/>
    <property type="project" value="TreeGrafter"/>
</dbReference>
<dbReference type="GO" id="GO:0007346">
    <property type="term" value="P:regulation of mitotic cell cycle"/>
    <property type="evidence" value="ECO:0007669"/>
    <property type="project" value="TreeGrafter"/>
</dbReference>
<keyword evidence="5" id="KW-0547">Nucleotide-binding</keyword>
<proteinExistence type="inferred from homology"/>
<evidence type="ECO:0000313" key="12">
    <source>
        <dbReference type="Proteomes" id="UP000515129"/>
    </source>
</evidence>
<feature type="compositionally biased region" description="Low complexity" evidence="10">
    <location>
        <begin position="171"/>
        <end position="189"/>
    </location>
</feature>
<dbReference type="InterPro" id="IPR051138">
    <property type="entry name" value="PIM_Ser/Thr_kinase"/>
</dbReference>
<evidence type="ECO:0000256" key="4">
    <source>
        <dbReference type="ARBA" id="ARBA00022679"/>
    </source>
</evidence>
<feature type="compositionally biased region" description="Polar residues" evidence="10">
    <location>
        <begin position="145"/>
        <end position="154"/>
    </location>
</feature>
<comment type="similarity">
    <text evidence="1">Belongs to the protein kinase superfamily. CAMK Ser/Thr protein kinase family. PIM subfamily.</text>
</comment>
<keyword evidence="12" id="KW-1185">Reference proteome</keyword>
<dbReference type="PROSITE" id="PS00109">
    <property type="entry name" value="PROTEIN_KINASE_TYR"/>
    <property type="match status" value="1"/>
</dbReference>
<evidence type="ECO:0000256" key="3">
    <source>
        <dbReference type="ARBA" id="ARBA00022527"/>
    </source>
</evidence>
<dbReference type="OrthoDB" id="8601711at2759"/>
<dbReference type="RefSeq" id="XP_026112055.1">
    <property type="nucleotide sequence ID" value="XM_026256270.1"/>
</dbReference>
<dbReference type="InterPro" id="IPR011009">
    <property type="entry name" value="Kinase-like_dom_sf"/>
</dbReference>
<feature type="domain" description="Protein kinase" evidence="11">
    <location>
        <begin position="225"/>
        <end position="483"/>
    </location>
</feature>